<accession>A0A089LRL1</accession>
<dbReference type="HOGENOM" id="CLU_046670_0_0_9"/>
<reference evidence="2 3" key="1">
    <citation type="submission" date="2014-08" db="EMBL/GenBank/DDBJ databases">
        <title>Comparative genomics of the Paenibacillus odorifer group.</title>
        <authorList>
            <person name="den Bakker H.C."/>
            <person name="Tsai Y.-C."/>
            <person name="Martin N."/>
            <person name="Korlach J."/>
            <person name="Wiedmann M."/>
        </authorList>
    </citation>
    <scope>NUCLEOTIDE SEQUENCE [LARGE SCALE GENOMIC DNA]</scope>
    <source>
        <strain evidence="2 3">DSM 14472</strain>
    </source>
</reference>
<dbReference type="InterPro" id="IPR005039">
    <property type="entry name" value="Ant_C"/>
</dbReference>
<evidence type="ECO:0000313" key="3">
    <source>
        <dbReference type="Proteomes" id="UP000029507"/>
    </source>
</evidence>
<dbReference type="Proteomes" id="UP000029507">
    <property type="component" value="Chromosome"/>
</dbReference>
<dbReference type="OrthoDB" id="9812611at2"/>
<dbReference type="PANTHER" id="PTHR36180">
    <property type="entry name" value="DNA-BINDING PROTEIN-RELATED-RELATED"/>
    <property type="match status" value="1"/>
</dbReference>
<dbReference type="AlphaFoldDB" id="A0A089LRL1"/>
<dbReference type="PROSITE" id="PS51750">
    <property type="entry name" value="BRO_N"/>
    <property type="match status" value="1"/>
</dbReference>
<dbReference type="RefSeq" id="WP_038692884.1">
    <property type="nucleotide sequence ID" value="NZ_CP009286.1"/>
</dbReference>
<dbReference type="Pfam" id="PF02498">
    <property type="entry name" value="Bro-N"/>
    <property type="match status" value="1"/>
</dbReference>
<dbReference type="InterPro" id="IPR003497">
    <property type="entry name" value="BRO_N_domain"/>
</dbReference>
<feature type="domain" description="Bro-N" evidence="1">
    <location>
        <begin position="1"/>
        <end position="102"/>
    </location>
</feature>
<evidence type="ECO:0000259" key="1">
    <source>
        <dbReference type="PROSITE" id="PS51750"/>
    </source>
</evidence>
<dbReference type="KEGG" id="pste:PSTEL_00465"/>
<dbReference type="GO" id="GO:0003677">
    <property type="term" value="F:DNA binding"/>
    <property type="evidence" value="ECO:0007669"/>
    <property type="project" value="InterPro"/>
</dbReference>
<protein>
    <submittedName>
        <fullName evidence="2">Antirepressor</fullName>
    </submittedName>
</protein>
<sequence>MNQLQVFNFTGSEVRVVIHDGRPWWVAKDVCQAIDIDQSQTRRLDDDEKGLRLIQTPGGSQEVLTVNEPGLYSLILGSRKPEAKSFKRWITHEVLPAIRTTGMYAADELLDNPDLLIEAATRLKEERAARRALEAKIEKDRPKVIYAESVEVSENTILIGELAKLLKQNGIDIGQNRLFKILRSEGYLGVRGEYWNMPTQRSMDLALFEIKTRTINNPDGSTRTTRTTKVTGKGQIYFINKFKGAMKP</sequence>
<dbReference type="Pfam" id="PF03374">
    <property type="entry name" value="ANT"/>
    <property type="match status" value="1"/>
</dbReference>
<name>A0A089LRL1_9BACL</name>
<dbReference type="PANTHER" id="PTHR36180:SF2">
    <property type="entry name" value="BRO FAMILY PROTEIN"/>
    <property type="match status" value="1"/>
</dbReference>
<organism evidence="2 3">
    <name type="scientific">Paenibacillus stellifer</name>
    <dbReference type="NCBI Taxonomy" id="169760"/>
    <lineage>
        <taxon>Bacteria</taxon>
        <taxon>Bacillati</taxon>
        <taxon>Bacillota</taxon>
        <taxon>Bacilli</taxon>
        <taxon>Bacillales</taxon>
        <taxon>Paenibacillaceae</taxon>
        <taxon>Paenibacillus</taxon>
    </lineage>
</organism>
<proteinExistence type="predicted"/>
<keyword evidence="3" id="KW-1185">Reference proteome</keyword>
<evidence type="ECO:0000313" key="2">
    <source>
        <dbReference type="EMBL" id="AIQ61833.1"/>
    </source>
</evidence>
<dbReference type="STRING" id="169760.PSTEL_00465"/>
<dbReference type="SMART" id="SM01040">
    <property type="entry name" value="Bro-N"/>
    <property type="match status" value="1"/>
</dbReference>
<gene>
    <name evidence="2" type="ORF">PSTEL_00465</name>
</gene>
<dbReference type="EMBL" id="CP009286">
    <property type="protein sequence ID" value="AIQ61833.1"/>
    <property type="molecule type" value="Genomic_DNA"/>
</dbReference>